<dbReference type="PROSITE" id="PS51257">
    <property type="entry name" value="PROKAR_LIPOPROTEIN"/>
    <property type="match status" value="1"/>
</dbReference>
<dbReference type="PANTHER" id="PTHR47661">
    <property type="entry name" value="PHOSPHOGLUCAN PHOSPHATASE LSF1, CHLOROPLASTIC"/>
    <property type="match status" value="1"/>
</dbReference>
<gene>
    <name evidence="2" type="ORF">Cvel_22898</name>
</gene>
<dbReference type="PANTHER" id="PTHR47661:SF2">
    <property type="entry name" value="PHOSPHOGLUCAN PHOSPHATASE LSF1, CHLOROPLASTIC"/>
    <property type="match status" value="1"/>
</dbReference>
<dbReference type="AlphaFoldDB" id="A0A0G4GQP7"/>
<protein>
    <recommendedName>
        <fullName evidence="3">PDZ domain-containing protein</fullName>
    </recommendedName>
</protein>
<feature type="chain" id="PRO_5005190857" description="PDZ domain-containing protein" evidence="1">
    <location>
        <begin position="18"/>
        <end position="197"/>
    </location>
</feature>
<dbReference type="VEuPathDB" id="CryptoDB:Cvel_22898"/>
<feature type="signal peptide" evidence="1">
    <location>
        <begin position="1"/>
        <end position="17"/>
    </location>
</feature>
<reference evidence="2" key="1">
    <citation type="submission" date="2014-11" db="EMBL/GenBank/DDBJ databases">
        <authorList>
            <person name="Otto D Thomas"/>
            <person name="Naeem Raeece"/>
        </authorList>
    </citation>
    <scope>NUCLEOTIDE SEQUENCE</scope>
</reference>
<name>A0A0G4GQP7_9ALVE</name>
<organism evidence="2">
    <name type="scientific">Chromera velia CCMP2878</name>
    <dbReference type="NCBI Taxonomy" id="1169474"/>
    <lineage>
        <taxon>Eukaryota</taxon>
        <taxon>Sar</taxon>
        <taxon>Alveolata</taxon>
        <taxon>Colpodellida</taxon>
        <taxon>Chromeraceae</taxon>
        <taxon>Chromera</taxon>
    </lineage>
</organism>
<evidence type="ECO:0000313" key="2">
    <source>
        <dbReference type="EMBL" id="CEM32614.1"/>
    </source>
</evidence>
<evidence type="ECO:0000256" key="1">
    <source>
        <dbReference type="SAM" id="SignalP"/>
    </source>
</evidence>
<dbReference type="EMBL" id="CDMZ01001437">
    <property type="protein sequence ID" value="CEM32614.1"/>
    <property type="molecule type" value="Genomic_DNA"/>
</dbReference>
<proteinExistence type="predicted"/>
<evidence type="ECO:0008006" key="3">
    <source>
        <dbReference type="Google" id="ProtNLM"/>
    </source>
</evidence>
<sequence length="197" mass="21316">MHLKALLAACLGLSCEAFTIIRVGGPGTLRLRGVGGRRGLLETLEAVESVMDSPSVLSAGKADFDPNKGVRNIPDDQIITLRKPAGIKWSQDEAGNIYVGKMEPDCSAARTGLVKQGDKLLFMSAAWGNDMWSCKGSSVDFVAQAEFQRAAPDLRIVLERGGKIVTKPKAQGKKSDAELLAEMDKDEEERPKWLGIF</sequence>
<keyword evidence="1" id="KW-0732">Signal</keyword>
<accession>A0A0G4GQP7</accession>